<protein>
    <submittedName>
        <fullName evidence="1">Uncharacterized protein</fullName>
    </submittedName>
</protein>
<reference evidence="1" key="2">
    <citation type="journal article" date="2015" name="Fish Shellfish Immunol.">
        <title>Early steps in the European eel (Anguilla anguilla)-Vibrio vulnificus interaction in the gills: Role of the RtxA13 toxin.</title>
        <authorList>
            <person name="Callol A."/>
            <person name="Pajuelo D."/>
            <person name="Ebbesson L."/>
            <person name="Teles M."/>
            <person name="MacKenzie S."/>
            <person name="Amaro C."/>
        </authorList>
    </citation>
    <scope>NUCLEOTIDE SEQUENCE</scope>
</reference>
<proteinExistence type="predicted"/>
<reference evidence="1" key="1">
    <citation type="submission" date="2014-11" db="EMBL/GenBank/DDBJ databases">
        <authorList>
            <person name="Amaro Gonzalez C."/>
        </authorList>
    </citation>
    <scope>NUCLEOTIDE SEQUENCE</scope>
</reference>
<name>A0A0E9R8G6_ANGAN</name>
<dbReference type="AlphaFoldDB" id="A0A0E9R8G6"/>
<evidence type="ECO:0000313" key="1">
    <source>
        <dbReference type="EMBL" id="JAH25082.1"/>
    </source>
</evidence>
<organism evidence="1">
    <name type="scientific">Anguilla anguilla</name>
    <name type="common">European freshwater eel</name>
    <name type="synonym">Muraena anguilla</name>
    <dbReference type="NCBI Taxonomy" id="7936"/>
    <lineage>
        <taxon>Eukaryota</taxon>
        <taxon>Metazoa</taxon>
        <taxon>Chordata</taxon>
        <taxon>Craniata</taxon>
        <taxon>Vertebrata</taxon>
        <taxon>Euteleostomi</taxon>
        <taxon>Actinopterygii</taxon>
        <taxon>Neopterygii</taxon>
        <taxon>Teleostei</taxon>
        <taxon>Anguilliformes</taxon>
        <taxon>Anguillidae</taxon>
        <taxon>Anguilla</taxon>
    </lineage>
</organism>
<dbReference type="EMBL" id="GBXM01083495">
    <property type="protein sequence ID" value="JAH25082.1"/>
    <property type="molecule type" value="Transcribed_RNA"/>
</dbReference>
<accession>A0A0E9R8G6</accession>
<sequence length="55" mass="6160">MHCNNVIPQVQFCVIELGWTGLNNLALPSPDTGHVFNQERAYASAKKAEQHRDPL</sequence>